<dbReference type="PROSITE" id="PS50004">
    <property type="entry name" value="C2"/>
    <property type="match status" value="1"/>
</dbReference>
<sequence length="488" mass="52241">MSSMTGRNVATSQTPNIGPTLQRVTHGIFQLIRHGPQCQELLWNLVAKVVIPDSGIFPRSSYSCKVLYMTRIGVWPAIVHSNRLSPFTTFSFLGFHPLYRSIPLETFELRLSSIQKRAKILCRLALNPMEERTIEVNVVSASDLKNVKTFGGQQTSYVEAYIFPQQRRKTNVDTKGGLNPSWNSKLTLTCDERFLERGGSYLTLEIYSHGALSDKLIGTVSIPLHLPVTSDGSEPKTDASIEEYEVRRPSGKAKGQLKVSVKLGEKRTIQNAGTQQGYAYSQDYKNQARPTYPPATFGTASAGSYYPGNSAYAPPAGGVYPPQNYGSLGPISPYASASPYGSAAAYPPPPPKKIDSETGITGYTTGGTTGVNASVPAYPPTSNPPSAAGASGSTSAPNSSSEPVTAYPAVGYPVPTGYPTPPQYGQQYAPPPYYAPQAPYYPPQPPQYYQKPPKRSNGGLGLGAGLLGGALGGLLIGDMLGDMGDFDC</sequence>
<accession>A0A176WAI8</accession>
<dbReference type="SMART" id="SM00239">
    <property type="entry name" value="C2"/>
    <property type="match status" value="1"/>
</dbReference>
<feature type="region of interest" description="Disordered" evidence="1">
    <location>
        <begin position="340"/>
        <end position="403"/>
    </location>
</feature>
<dbReference type="InterPro" id="IPR044750">
    <property type="entry name" value="C2_SRC2/BAP"/>
</dbReference>
<dbReference type="InterPro" id="IPR000008">
    <property type="entry name" value="C2_dom"/>
</dbReference>
<dbReference type="EMBL" id="LVLJ01001367">
    <property type="protein sequence ID" value="OAE30117.1"/>
    <property type="molecule type" value="Genomic_DNA"/>
</dbReference>
<organism evidence="3 4">
    <name type="scientific">Marchantia polymorpha subsp. ruderalis</name>
    <dbReference type="NCBI Taxonomy" id="1480154"/>
    <lineage>
        <taxon>Eukaryota</taxon>
        <taxon>Viridiplantae</taxon>
        <taxon>Streptophyta</taxon>
        <taxon>Embryophyta</taxon>
        <taxon>Marchantiophyta</taxon>
        <taxon>Marchantiopsida</taxon>
        <taxon>Marchantiidae</taxon>
        <taxon>Marchantiales</taxon>
        <taxon>Marchantiaceae</taxon>
        <taxon>Marchantia</taxon>
    </lineage>
</organism>
<feature type="region of interest" description="Disordered" evidence="1">
    <location>
        <begin position="421"/>
        <end position="456"/>
    </location>
</feature>
<feature type="domain" description="C2" evidence="2">
    <location>
        <begin position="116"/>
        <end position="238"/>
    </location>
</feature>
<dbReference type="InterPro" id="IPR035892">
    <property type="entry name" value="C2_domain_sf"/>
</dbReference>
<name>A0A176WAI8_MARPO</name>
<protein>
    <recommendedName>
        <fullName evidence="2">C2 domain-containing protein</fullName>
    </recommendedName>
</protein>
<dbReference type="Pfam" id="PF00168">
    <property type="entry name" value="C2"/>
    <property type="match status" value="1"/>
</dbReference>
<keyword evidence="4" id="KW-1185">Reference proteome</keyword>
<dbReference type="Proteomes" id="UP000077202">
    <property type="component" value="Unassembled WGS sequence"/>
</dbReference>
<feature type="compositionally biased region" description="Pro residues" evidence="1">
    <location>
        <begin position="429"/>
        <end position="446"/>
    </location>
</feature>
<evidence type="ECO:0000256" key="1">
    <source>
        <dbReference type="SAM" id="MobiDB-lite"/>
    </source>
</evidence>
<evidence type="ECO:0000313" key="4">
    <source>
        <dbReference type="Proteomes" id="UP000077202"/>
    </source>
</evidence>
<dbReference type="AlphaFoldDB" id="A0A176WAI8"/>
<comment type="caution">
    <text evidence="3">The sequence shown here is derived from an EMBL/GenBank/DDBJ whole genome shotgun (WGS) entry which is preliminary data.</text>
</comment>
<dbReference type="PANTHER" id="PTHR32246">
    <property type="entry name" value="INGRESSION PROTEIN FIC1"/>
    <property type="match status" value="1"/>
</dbReference>
<dbReference type="PANTHER" id="PTHR32246:SF173">
    <property type="entry name" value="C2 DOMAIN-CONTAINING PROTEIN"/>
    <property type="match status" value="1"/>
</dbReference>
<feature type="compositionally biased region" description="Low complexity" evidence="1">
    <location>
        <begin position="384"/>
        <end position="401"/>
    </location>
</feature>
<proteinExistence type="predicted"/>
<reference evidence="3" key="1">
    <citation type="submission" date="2016-03" db="EMBL/GenBank/DDBJ databases">
        <title>Mechanisms controlling the formation of the plant cell surface in tip-growing cells are functionally conserved among land plants.</title>
        <authorList>
            <person name="Honkanen S."/>
            <person name="Jones V.A."/>
            <person name="Morieri G."/>
            <person name="Champion C."/>
            <person name="Hetherington A.J."/>
            <person name="Kelly S."/>
            <person name="Saint-Marcoux D."/>
            <person name="Proust H."/>
            <person name="Prescott H."/>
            <person name="Dolan L."/>
        </authorList>
    </citation>
    <scope>NUCLEOTIDE SEQUENCE [LARGE SCALE GENOMIC DNA]</scope>
    <source>
        <tissue evidence="3">Whole gametophyte</tissue>
    </source>
</reference>
<dbReference type="GO" id="GO:0006952">
    <property type="term" value="P:defense response"/>
    <property type="evidence" value="ECO:0007669"/>
    <property type="project" value="InterPro"/>
</dbReference>
<dbReference type="Gene3D" id="2.60.40.150">
    <property type="entry name" value="C2 domain"/>
    <property type="match status" value="1"/>
</dbReference>
<evidence type="ECO:0000313" key="3">
    <source>
        <dbReference type="EMBL" id="OAE30117.1"/>
    </source>
</evidence>
<dbReference type="CDD" id="cd04051">
    <property type="entry name" value="C2_SRC2_like"/>
    <property type="match status" value="1"/>
</dbReference>
<evidence type="ECO:0000259" key="2">
    <source>
        <dbReference type="PROSITE" id="PS50004"/>
    </source>
</evidence>
<dbReference type="SUPFAM" id="SSF49562">
    <property type="entry name" value="C2 domain (Calcium/lipid-binding domain, CaLB)"/>
    <property type="match status" value="1"/>
</dbReference>
<gene>
    <name evidence="3" type="ORF">AXG93_1112s1350</name>
</gene>